<dbReference type="AlphaFoldDB" id="A0A8C5IKZ0"/>
<evidence type="ECO:0000313" key="3">
    <source>
        <dbReference type="Proteomes" id="UP000694408"/>
    </source>
</evidence>
<evidence type="ECO:0000313" key="2">
    <source>
        <dbReference type="Ensembl" id="ENSJHYP00000004598.1"/>
    </source>
</evidence>
<feature type="transmembrane region" description="Helical" evidence="1">
    <location>
        <begin position="84"/>
        <end position="108"/>
    </location>
</feature>
<proteinExistence type="predicted"/>
<evidence type="ECO:0000256" key="1">
    <source>
        <dbReference type="SAM" id="Phobius"/>
    </source>
</evidence>
<sequence>RALEHLLEVEGEGAGYVALLFLFLSSFKIEVSSAPRLHCKIMSVSQSFQLPSYLLLCTFSFFLVILCICVFTSILILANENHSNVLFLVFFFLSAEYNGLNTICCVHIRVWCWIARLPSGT</sequence>
<keyword evidence="1" id="KW-0812">Transmembrane</keyword>
<organism evidence="2 3">
    <name type="scientific">Junco hyemalis</name>
    <name type="common">Dark-eyed junco</name>
    <dbReference type="NCBI Taxonomy" id="40217"/>
    <lineage>
        <taxon>Eukaryota</taxon>
        <taxon>Metazoa</taxon>
        <taxon>Chordata</taxon>
        <taxon>Craniata</taxon>
        <taxon>Vertebrata</taxon>
        <taxon>Euteleostomi</taxon>
        <taxon>Archelosauria</taxon>
        <taxon>Archosauria</taxon>
        <taxon>Dinosauria</taxon>
        <taxon>Saurischia</taxon>
        <taxon>Theropoda</taxon>
        <taxon>Coelurosauria</taxon>
        <taxon>Aves</taxon>
        <taxon>Neognathae</taxon>
        <taxon>Neoaves</taxon>
        <taxon>Telluraves</taxon>
        <taxon>Australaves</taxon>
        <taxon>Passeriformes</taxon>
        <taxon>Passerellidae</taxon>
        <taxon>Junco</taxon>
    </lineage>
</organism>
<dbReference type="Proteomes" id="UP000694408">
    <property type="component" value="Unplaced"/>
</dbReference>
<reference evidence="2" key="2">
    <citation type="submission" date="2025-09" db="UniProtKB">
        <authorList>
            <consortium name="Ensembl"/>
        </authorList>
    </citation>
    <scope>IDENTIFICATION</scope>
</reference>
<keyword evidence="3" id="KW-1185">Reference proteome</keyword>
<protein>
    <submittedName>
        <fullName evidence="2">Uncharacterized protein</fullName>
    </submittedName>
</protein>
<reference evidence="2" key="1">
    <citation type="submission" date="2025-08" db="UniProtKB">
        <authorList>
            <consortium name="Ensembl"/>
        </authorList>
    </citation>
    <scope>IDENTIFICATION</scope>
</reference>
<keyword evidence="1" id="KW-0472">Membrane</keyword>
<feature type="transmembrane region" description="Helical" evidence="1">
    <location>
        <begin position="52"/>
        <end position="78"/>
    </location>
</feature>
<name>A0A8C5IKZ0_JUNHY</name>
<accession>A0A8C5IKZ0</accession>
<feature type="transmembrane region" description="Helical" evidence="1">
    <location>
        <begin position="13"/>
        <end position="31"/>
    </location>
</feature>
<dbReference type="Ensembl" id="ENSJHYT00000005668.1">
    <property type="protein sequence ID" value="ENSJHYP00000004598.1"/>
    <property type="gene ID" value="ENSJHYG00000003788.1"/>
</dbReference>
<keyword evidence="1" id="KW-1133">Transmembrane helix</keyword>